<evidence type="ECO:0000313" key="7">
    <source>
        <dbReference type="Proteomes" id="UP000007148"/>
    </source>
</evidence>
<dbReference type="GO" id="GO:0046486">
    <property type="term" value="P:glycerolipid metabolic process"/>
    <property type="evidence" value="ECO:0007669"/>
    <property type="project" value="UniProtKB-ARBA"/>
</dbReference>
<dbReference type="HOGENOM" id="CLU_243844_0_0_1"/>
<gene>
    <name evidence="6" type="ORF">PIIN_03090</name>
</gene>
<accession>G4TD11</accession>
<evidence type="ECO:0000256" key="3">
    <source>
        <dbReference type="ARBA" id="ARBA00023098"/>
    </source>
</evidence>
<dbReference type="PANTHER" id="PTHR24185:SF1">
    <property type="entry name" value="CALCIUM-INDEPENDENT PHOSPHOLIPASE A2-GAMMA"/>
    <property type="match status" value="1"/>
</dbReference>
<keyword evidence="1" id="KW-0378">Hydrolase</keyword>
<dbReference type="GO" id="GO:0047499">
    <property type="term" value="F:calcium-independent phospholipase A2 activity"/>
    <property type="evidence" value="ECO:0007669"/>
    <property type="project" value="TreeGrafter"/>
</dbReference>
<dbReference type="Gene3D" id="3.40.50.300">
    <property type="entry name" value="P-loop containing nucleotide triphosphate hydrolases"/>
    <property type="match status" value="1"/>
</dbReference>
<dbReference type="OrthoDB" id="2941463at2759"/>
<dbReference type="GO" id="GO:0016020">
    <property type="term" value="C:membrane"/>
    <property type="evidence" value="ECO:0007669"/>
    <property type="project" value="TreeGrafter"/>
</dbReference>
<keyword evidence="3" id="KW-0443">Lipid metabolism</keyword>
<dbReference type="Pfam" id="PF00931">
    <property type="entry name" value="NB-ARC"/>
    <property type="match status" value="1"/>
</dbReference>
<feature type="domain" description="PNPLA" evidence="5">
    <location>
        <begin position="14"/>
        <end position="211"/>
    </location>
</feature>
<dbReference type="InterPro" id="IPR002182">
    <property type="entry name" value="NB-ARC"/>
</dbReference>
<dbReference type="InterPro" id="IPR011990">
    <property type="entry name" value="TPR-like_helical_dom_sf"/>
</dbReference>
<dbReference type="SUPFAM" id="SSF52540">
    <property type="entry name" value="P-loop containing nucleoside triphosphate hydrolases"/>
    <property type="match status" value="1"/>
</dbReference>
<keyword evidence="7" id="KW-1185">Reference proteome</keyword>
<dbReference type="eggNOG" id="KOG4231">
    <property type="taxonomic scope" value="Eukaryota"/>
</dbReference>
<sequence>MNGPISTGPGLRLLVLDGGDTRSISQLVILDQIMKRVSWKDDPQHEECIKPCEFFDLVMGVGTGAVIAMLLVVCRATIPEAKRLFFEFCKDVFQDGQMSATERTKRLESALENILSQKGLSPDTMLLEQSRDKDRSLLVIGATSAANLQLCRHFRTYRSCDAQDDVSILDAIHASCAHANFINSAFVGKSTFSEEYTGTKFFFNNPAREAIQEARSHFGPMAQVACVLSLGYTGYETWSASTSGSRTALLDVDQTVARETERIATELERQLGTRNVFFRFAVEKGLESPIVEVSPMSIGAIKSTTESYLGQPRVSSLIDQYVATSSHPGVLTISAMCALQSKPLTVIQGLPPLSKFHVVRQRQLALIAESLFSEEDGQAMVAVTGAGGTGKTQLVARFVRDYRHKFPNVLFLDASSTQTIRSSLIARARDLGHFCKSVEEVLDTLTRWDDASNGPWLMVFDKLDDKDIVIRNFIPSCEHGSIIITSRLNDMGQLSHHHVKLDTMDPNEAASTLLKAALGPSTVPTPAEFDLGLEIAEQLGYLPVVLVQAGCYIHSTRRLHQFLDMLQMSRHKVLTQSIKARDAYEHNVYAMIDVTLDSLSKRAQNFYYLLSFAHHRDLPRPLIKLAAQYHFLLESLTLLERRPDFSETTELLYDTLSPSREWQDHEFDDLVVELQRASLMTVEECNGVVTLNCNSLLLACSQERLSQSEKLMYARAMSRIIASGTTTAGVALHEYLVPHIRALKGYWNQLEVNDRAGFADHLAWPGIADECVQIWESIRDEVEAASGPTSEALMVVLRRLSNAYVLQGDNKRHEHTEESIRRLQSVLEERTISTHEPDPLTPVSANDHMSDAPTGMAVALSSLESQVQYFKIQGSWKEVIRVGRQILNIRDGYFNSDRHATLRTLRLLAVAHEKLNHYADAKALWTRILESQGDSIPKEEHSTTLQHLISCCEILKSYTDLEAALEELIDLQLGDESTSREAIEETTLRLRMTYEKTQRHFKIDHLLKRILDTNRERQCPQDVICADIDRLATYYGDYGESSKEEEYLNLLIQEQKALYGVRHVSTVRTMRRLLSLLVHLGREEEAAQLRKLIESITLSQNALDRTEHLKRGIEDNIYGSHIPEALAGLTALLISTEPAGSEHIDVLEWAANTYETIGYHRNAETLWRDVLQVLRRDSIANEPSIRVILNRIAHACEMQAKYTESIVELLQLLDMEPVDDYEGRVSIMERIATDYESCSDWTSAEQMRENIVDVTRKKVGITHDNYWSTLCKLLTLRLSQGKPKEAWNPLVTYLSRLLLRDIHNREAYLLLVDICRGLGEEETTTMWAKSIQKEYSYLQVSLVTGICSHVQRLGSSAVKPVVVPLIMGYCGLLEESITTVVSPKIDDSAVRALVLGVEVLDRAYEAYGQDAPIVRVWRLILAAKSAKQKLEIATSCDVASRYASTEIVLQNLIDHTPEADTVIAPRDLLSRLSSIQSRRSLRDDDVRAWSSFEKASDEGDVEAQRTYLRDPVFKSRVERLIKSHQSHNNTDAALQKLHTLSSVQRSVLGIASAETLFTIDQTLQICKEERRFQEAEQLLRQCKEVATREDGGAFFAIAVREAKVRQWAAEAS</sequence>
<comment type="caution">
    <text evidence="4">Lacks conserved residue(s) required for the propagation of feature annotation.</text>
</comment>
<dbReference type="PROSITE" id="PS51635">
    <property type="entry name" value="PNPLA"/>
    <property type="match status" value="1"/>
</dbReference>
<dbReference type="Pfam" id="PF01734">
    <property type="entry name" value="Patatin"/>
    <property type="match status" value="1"/>
</dbReference>
<reference evidence="6 7" key="1">
    <citation type="journal article" date="2011" name="PLoS Pathog.">
        <title>Endophytic Life Strategies Decoded by Genome and Transcriptome Analyses of the Mutualistic Root Symbiont Piriformospora indica.</title>
        <authorList>
            <person name="Zuccaro A."/>
            <person name="Lahrmann U."/>
            <person name="Guldener U."/>
            <person name="Langen G."/>
            <person name="Pfiffi S."/>
            <person name="Biedenkopf D."/>
            <person name="Wong P."/>
            <person name="Samans B."/>
            <person name="Grimm C."/>
            <person name="Basiewicz M."/>
            <person name="Murat C."/>
            <person name="Martin F."/>
            <person name="Kogel K.H."/>
        </authorList>
    </citation>
    <scope>NUCLEOTIDE SEQUENCE [LARGE SCALE GENOMIC DNA]</scope>
    <source>
        <strain evidence="6 7">DSM 11827</strain>
    </source>
</reference>
<dbReference type="Gene3D" id="3.40.1090.10">
    <property type="entry name" value="Cytosolic phospholipase A2 catalytic domain"/>
    <property type="match status" value="1"/>
</dbReference>
<dbReference type="GO" id="GO:0016042">
    <property type="term" value="P:lipid catabolic process"/>
    <property type="evidence" value="ECO:0007669"/>
    <property type="project" value="UniProtKB-KW"/>
</dbReference>
<evidence type="ECO:0000259" key="5">
    <source>
        <dbReference type="PROSITE" id="PS51635"/>
    </source>
</evidence>
<dbReference type="PANTHER" id="PTHR24185">
    <property type="entry name" value="CALCIUM-INDEPENDENT PHOSPHOLIPASE A2-GAMMA"/>
    <property type="match status" value="1"/>
</dbReference>
<dbReference type="SUPFAM" id="SSF52151">
    <property type="entry name" value="FabD/lysophospholipase-like"/>
    <property type="match status" value="1"/>
</dbReference>
<evidence type="ECO:0000256" key="4">
    <source>
        <dbReference type="PROSITE-ProRule" id="PRU01161"/>
    </source>
</evidence>
<dbReference type="GO" id="GO:0043531">
    <property type="term" value="F:ADP binding"/>
    <property type="evidence" value="ECO:0007669"/>
    <property type="project" value="InterPro"/>
</dbReference>
<dbReference type="InParanoid" id="G4TD11"/>
<dbReference type="InterPro" id="IPR016035">
    <property type="entry name" value="Acyl_Trfase/lysoPLipase"/>
</dbReference>
<dbReference type="InterPro" id="IPR002641">
    <property type="entry name" value="PNPLA_dom"/>
</dbReference>
<dbReference type="Gene3D" id="1.25.40.10">
    <property type="entry name" value="Tetratricopeptide repeat domain"/>
    <property type="match status" value="3"/>
</dbReference>
<dbReference type="STRING" id="1109443.G4TD11"/>
<keyword evidence="2" id="KW-0442">Lipid degradation</keyword>
<dbReference type="Proteomes" id="UP000007148">
    <property type="component" value="Unassembled WGS sequence"/>
</dbReference>
<evidence type="ECO:0000313" key="6">
    <source>
        <dbReference type="EMBL" id="CCA69190.1"/>
    </source>
</evidence>
<evidence type="ECO:0000256" key="2">
    <source>
        <dbReference type="ARBA" id="ARBA00022963"/>
    </source>
</evidence>
<name>G4TD11_SERID</name>
<dbReference type="InterPro" id="IPR027417">
    <property type="entry name" value="P-loop_NTPase"/>
</dbReference>
<dbReference type="GO" id="GO:0019369">
    <property type="term" value="P:arachidonate metabolic process"/>
    <property type="evidence" value="ECO:0007669"/>
    <property type="project" value="TreeGrafter"/>
</dbReference>
<proteinExistence type="predicted"/>
<protein>
    <recommendedName>
        <fullName evidence="5">PNPLA domain-containing protein</fullName>
    </recommendedName>
</protein>
<dbReference type="EMBL" id="CAFZ01000049">
    <property type="protein sequence ID" value="CCA69190.1"/>
    <property type="molecule type" value="Genomic_DNA"/>
</dbReference>
<evidence type="ECO:0000256" key="1">
    <source>
        <dbReference type="ARBA" id="ARBA00022801"/>
    </source>
</evidence>
<dbReference type="SUPFAM" id="SSF48452">
    <property type="entry name" value="TPR-like"/>
    <property type="match status" value="1"/>
</dbReference>
<comment type="caution">
    <text evidence="6">The sequence shown here is derived from an EMBL/GenBank/DDBJ whole genome shotgun (WGS) entry which is preliminary data.</text>
</comment>
<organism evidence="6 7">
    <name type="scientific">Serendipita indica (strain DSM 11827)</name>
    <name type="common">Root endophyte fungus</name>
    <name type="synonym">Piriformospora indica</name>
    <dbReference type="NCBI Taxonomy" id="1109443"/>
    <lineage>
        <taxon>Eukaryota</taxon>
        <taxon>Fungi</taxon>
        <taxon>Dikarya</taxon>
        <taxon>Basidiomycota</taxon>
        <taxon>Agaricomycotina</taxon>
        <taxon>Agaricomycetes</taxon>
        <taxon>Sebacinales</taxon>
        <taxon>Serendipitaceae</taxon>
        <taxon>Serendipita</taxon>
    </lineage>
</organism>